<feature type="domain" description="EamA" evidence="2">
    <location>
        <begin position="9"/>
        <end position="146"/>
    </location>
</feature>
<feature type="transmembrane region" description="Helical" evidence="1">
    <location>
        <begin position="38"/>
        <end position="56"/>
    </location>
</feature>
<feature type="transmembrane region" description="Helical" evidence="1">
    <location>
        <begin position="101"/>
        <end position="119"/>
    </location>
</feature>
<dbReference type="PANTHER" id="PTHR22911">
    <property type="entry name" value="ACYL-MALONYL CONDENSING ENZYME-RELATED"/>
    <property type="match status" value="1"/>
</dbReference>
<keyword evidence="1" id="KW-1133">Transmembrane helix</keyword>
<feature type="transmembrane region" description="Helical" evidence="1">
    <location>
        <begin position="217"/>
        <end position="238"/>
    </location>
</feature>
<feature type="domain" description="EamA" evidence="2">
    <location>
        <begin position="160"/>
        <end position="290"/>
    </location>
</feature>
<evidence type="ECO:0000313" key="3">
    <source>
        <dbReference type="EMBL" id="OIV40359.1"/>
    </source>
</evidence>
<dbReference type="EMBL" id="MLFK01000010">
    <property type="protein sequence ID" value="OIV40359.1"/>
    <property type="molecule type" value="Genomic_DNA"/>
</dbReference>
<protein>
    <submittedName>
        <fullName evidence="3">Permease</fullName>
    </submittedName>
</protein>
<evidence type="ECO:0000256" key="1">
    <source>
        <dbReference type="SAM" id="Phobius"/>
    </source>
</evidence>
<dbReference type="OrthoDB" id="3180815at2"/>
<sequence length="297" mass="32756">MKANINTLKGSLYLILAACCYGMLGTFVKLAYRDGYNTAEVTISQFFLGFLTLLIINVISRKSSSVERRTANGVRSYLKLIISGTSLGLTSIFYYMSVQYIPVSICIVLLVQAVWMSLVAEMIQKQKKPQFYEIITVVIIIFGTTIATDVWNHYNQINWKGAGWGILGALSYTATIYSSNNIELDLLPIKRSFLMVSGGFIIVLIVFGSSLLKGFSFGIFLSWGILISVFGTILPPILFTKGMPLTGMGLGAILTSLEIPVAVLFAHFLLDEQVAMKQWLGVCLILIAVIQKNAKML</sequence>
<dbReference type="PANTHER" id="PTHR22911:SF137">
    <property type="entry name" value="SOLUTE CARRIER FAMILY 35 MEMBER G2-RELATED"/>
    <property type="match status" value="1"/>
</dbReference>
<gene>
    <name evidence="3" type="ORF">BKM63_19060</name>
</gene>
<dbReference type="SUPFAM" id="SSF103481">
    <property type="entry name" value="Multidrug resistance efflux transporter EmrE"/>
    <property type="match status" value="2"/>
</dbReference>
<dbReference type="RefSeq" id="WP_071638483.1">
    <property type="nucleotide sequence ID" value="NZ_MLFK01000010.1"/>
</dbReference>
<keyword evidence="4" id="KW-1185">Reference proteome</keyword>
<dbReference type="Proteomes" id="UP000182826">
    <property type="component" value="Unassembled WGS sequence"/>
</dbReference>
<dbReference type="GO" id="GO:0016020">
    <property type="term" value="C:membrane"/>
    <property type="evidence" value="ECO:0007669"/>
    <property type="project" value="InterPro"/>
</dbReference>
<comment type="caution">
    <text evidence="3">The sequence shown here is derived from an EMBL/GenBank/DDBJ whole genome shotgun (WGS) entry which is preliminary data.</text>
</comment>
<name>A0A1J7BNS0_FLAJO</name>
<feature type="transmembrane region" description="Helical" evidence="1">
    <location>
        <begin position="77"/>
        <end position="95"/>
    </location>
</feature>
<accession>A0A1J7BNS0</accession>
<dbReference type="InterPro" id="IPR000620">
    <property type="entry name" value="EamA_dom"/>
</dbReference>
<evidence type="ECO:0000313" key="4">
    <source>
        <dbReference type="Proteomes" id="UP000182826"/>
    </source>
</evidence>
<feature type="transmembrane region" description="Helical" evidence="1">
    <location>
        <begin position="12"/>
        <end position="32"/>
    </location>
</feature>
<dbReference type="Pfam" id="PF00892">
    <property type="entry name" value="EamA"/>
    <property type="match status" value="2"/>
</dbReference>
<dbReference type="InterPro" id="IPR037185">
    <property type="entry name" value="EmrE-like"/>
</dbReference>
<evidence type="ECO:0000259" key="2">
    <source>
        <dbReference type="Pfam" id="PF00892"/>
    </source>
</evidence>
<feature type="transmembrane region" description="Helical" evidence="1">
    <location>
        <begin position="192"/>
        <end position="211"/>
    </location>
</feature>
<keyword evidence="1" id="KW-0472">Membrane</keyword>
<dbReference type="AlphaFoldDB" id="A0A1J7BNS0"/>
<proteinExistence type="predicted"/>
<keyword evidence="1" id="KW-0812">Transmembrane</keyword>
<feature type="transmembrane region" description="Helical" evidence="1">
    <location>
        <begin position="250"/>
        <end position="270"/>
    </location>
</feature>
<reference evidence="3 4" key="1">
    <citation type="submission" date="2016-10" db="EMBL/GenBank/DDBJ databases">
        <title>Draft Genome Sequence of Rhizobacteria Flavobacterium johnsoniae CI04.</title>
        <authorList>
            <person name="Bravo J.I."/>
            <person name="Lozano G.L."/>
            <person name="Handelsman J."/>
        </authorList>
    </citation>
    <scope>NUCLEOTIDE SEQUENCE [LARGE SCALE GENOMIC DNA]</scope>
    <source>
        <strain evidence="3 4">CI04</strain>
    </source>
</reference>
<feature type="transmembrane region" description="Helical" evidence="1">
    <location>
        <begin position="131"/>
        <end position="150"/>
    </location>
</feature>
<organism evidence="3 4">
    <name type="scientific">Flavobacterium johnsoniae</name>
    <name type="common">Cytophaga johnsonae</name>
    <dbReference type="NCBI Taxonomy" id="986"/>
    <lineage>
        <taxon>Bacteria</taxon>
        <taxon>Pseudomonadati</taxon>
        <taxon>Bacteroidota</taxon>
        <taxon>Flavobacteriia</taxon>
        <taxon>Flavobacteriales</taxon>
        <taxon>Flavobacteriaceae</taxon>
        <taxon>Flavobacterium</taxon>
    </lineage>
</organism>